<evidence type="ECO:0000313" key="9">
    <source>
        <dbReference type="EMBL" id="ACV51682.1"/>
    </source>
</evidence>
<dbReference type="CDD" id="cd05564">
    <property type="entry name" value="PTS_IIB_chitobiose_lichenan"/>
    <property type="match status" value="1"/>
</dbReference>
<evidence type="ECO:0000256" key="1">
    <source>
        <dbReference type="ARBA" id="ARBA00022448"/>
    </source>
</evidence>
<feature type="modified residue" description="Phosphocysteine; by EIIA" evidence="7">
    <location>
        <position position="10"/>
    </location>
</feature>
<accession>C8W892</accession>
<keyword evidence="5" id="KW-0598">Phosphotransferase system</keyword>
<feature type="domain" description="PTS EIIB type-3" evidence="8">
    <location>
        <begin position="3"/>
        <end position="104"/>
    </location>
</feature>
<dbReference type="InterPro" id="IPR036095">
    <property type="entry name" value="PTS_EIIB-like_sf"/>
</dbReference>
<sequence length="104" mass="11340">MADYKILLVCSGGISTSLLMKKIEKYAEEHSMDIKVDAVGTASYEDRVSDYDVLLLGPQVAYRKKQIADSVAIPVAVIAPQDYAFCNVENILKEVDALLGKSNA</sequence>
<dbReference type="InterPro" id="IPR051819">
    <property type="entry name" value="PTS_sugar-specific_EIIB"/>
</dbReference>
<evidence type="ECO:0000256" key="3">
    <source>
        <dbReference type="ARBA" id="ARBA00022597"/>
    </source>
</evidence>
<evidence type="ECO:0000313" key="10">
    <source>
        <dbReference type="Proteomes" id="UP000000960"/>
    </source>
</evidence>
<dbReference type="PROSITE" id="PS51100">
    <property type="entry name" value="PTS_EIIB_TYPE_3"/>
    <property type="match status" value="1"/>
</dbReference>
<evidence type="ECO:0000256" key="5">
    <source>
        <dbReference type="ARBA" id="ARBA00022683"/>
    </source>
</evidence>
<organism evidence="9 10">
    <name type="scientific">Lancefieldella parvula (strain ATCC 33793 / DSM 20469 / CCUG 32760 / JCM 10300 / KCTC 3663 / VPI 0546 / 1246)</name>
    <name type="common">Atopobium parvulum</name>
    <dbReference type="NCBI Taxonomy" id="521095"/>
    <lineage>
        <taxon>Bacteria</taxon>
        <taxon>Bacillati</taxon>
        <taxon>Actinomycetota</taxon>
        <taxon>Coriobacteriia</taxon>
        <taxon>Coriobacteriales</taxon>
        <taxon>Atopobiaceae</taxon>
        <taxon>Lancefieldella</taxon>
    </lineage>
</organism>
<dbReference type="HOGENOM" id="CLU_147323_2_1_11"/>
<dbReference type="RefSeq" id="WP_012809338.1">
    <property type="nucleotide sequence ID" value="NC_013203.1"/>
</dbReference>
<evidence type="ECO:0000256" key="4">
    <source>
        <dbReference type="ARBA" id="ARBA00022679"/>
    </source>
</evidence>
<dbReference type="Pfam" id="PF02302">
    <property type="entry name" value="PTS_IIB"/>
    <property type="match status" value="1"/>
</dbReference>
<dbReference type="AlphaFoldDB" id="C8W892"/>
<keyword evidence="6" id="KW-0418">Kinase</keyword>
<reference evidence="9 10" key="1">
    <citation type="journal article" date="2009" name="Stand. Genomic Sci.">
        <title>Complete genome sequence of Atopobium parvulum type strain (IPP 1246).</title>
        <authorList>
            <person name="Copeland A."/>
            <person name="Sikorski J."/>
            <person name="Lapidus A."/>
            <person name="Nolan M."/>
            <person name="Del Rio T.G."/>
            <person name="Lucas S."/>
            <person name="Chen F."/>
            <person name="Tice H."/>
            <person name="Pitluck S."/>
            <person name="Cheng J.F."/>
            <person name="Pukall R."/>
            <person name="Chertkov O."/>
            <person name="Brettin T."/>
            <person name="Han C."/>
            <person name="Detter J.C."/>
            <person name="Kuske C."/>
            <person name="Bruce D."/>
            <person name="Goodwin L."/>
            <person name="Ivanova N."/>
            <person name="Mavromatis K."/>
            <person name="Mikhailova N."/>
            <person name="Chen A."/>
            <person name="Palaniappan K."/>
            <person name="Chain P."/>
            <person name="Rohde M."/>
            <person name="Goker M."/>
            <person name="Bristow J."/>
            <person name="Eisen J.A."/>
            <person name="Markowitz V."/>
            <person name="Hugenholtz P."/>
            <person name="Kyrpides N.C."/>
            <person name="Klenk H.P."/>
            <person name="Detter J.C."/>
        </authorList>
    </citation>
    <scope>NUCLEOTIDE SEQUENCE [LARGE SCALE GENOMIC DNA]</scope>
    <source>
        <strain evidence="10">ATCC 33793 / DSM 20469 / CCUG 32760 / JCM 10300 / KCTC 3663 / VPI 0546 / 1246</strain>
    </source>
</reference>
<proteinExistence type="predicted"/>
<dbReference type="EMBL" id="CP001721">
    <property type="protein sequence ID" value="ACV51682.1"/>
    <property type="molecule type" value="Genomic_DNA"/>
</dbReference>
<dbReference type="OrthoDB" id="2186177at2"/>
<keyword evidence="4 9" id="KW-0808">Transferase</keyword>
<evidence type="ECO:0000259" key="8">
    <source>
        <dbReference type="PROSITE" id="PS51100"/>
    </source>
</evidence>
<keyword evidence="2" id="KW-0597">Phosphoprotein</keyword>
<name>C8W892_LANP1</name>
<evidence type="ECO:0000256" key="2">
    <source>
        <dbReference type="ARBA" id="ARBA00022553"/>
    </source>
</evidence>
<dbReference type="STRING" id="521095.Apar_1257"/>
<dbReference type="InterPro" id="IPR003501">
    <property type="entry name" value="PTS_EIIB_2/3"/>
</dbReference>
<protein>
    <submittedName>
        <fullName evidence="9">Phosphotransferase system lactose/cellobiose-specific IIB subunit</fullName>
    </submittedName>
</protein>
<keyword evidence="1" id="KW-0813">Transport</keyword>
<dbReference type="GO" id="GO:0008982">
    <property type="term" value="F:protein-N(PI)-phosphohistidine-sugar phosphotransferase activity"/>
    <property type="evidence" value="ECO:0007669"/>
    <property type="project" value="InterPro"/>
</dbReference>
<dbReference type="Proteomes" id="UP000000960">
    <property type="component" value="Chromosome"/>
</dbReference>
<dbReference type="eggNOG" id="COG1440">
    <property type="taxonomic scope" value="Bacteria"/>
</dbReference>
<dbReference type="KEGG" id="apv:Apar_1257"/>
<gene>
    <name evidence="9" type="ordered locus">Apar_1257</name>
</gene>
<dbReference type="GO" id="GO:0009401">
    <property type="term" value="P:phosphoenolpyruvate-dependent sugar phosphotransferase system"/>
    <property type="evidence" value="ECO:0007669"/>
    <property type="project" value="UniProtKB-KW"/>
</dbReference>
<keyword evidence="10" id="KW-1185">Reference proteome</keyword>
<dbReference type="GeneID" id="84806770"/>
<dbReference type="SUPFAM" id="SSF52794">
    <property type="entry name" value="PTS system IIB component-like"/>
    <property type="match status" value="1"/>
</dbReference>
<keyword evidence="3" id="KW-0762">Sugar transport</keyword>
<dbReference type="PANTHER" id="PTHR34581">
    <property type="entry name" value="PTS SYSTEM N,N'-DIACETYLCHITOBIOSE-SPECIFIC EIIB COMPONENT"/>
    <property type="match status" value="1"/>
</dbReference>
<dbReference type="PANTHER" id="PTHR34581:SF2">
    <property type="entry name" value="PTS SYSTEM N,N'-DIACETYLCHITOBIOSE-SPECIFIC EIIB COMPONENT"/>
    <property type="match status" value="1"/>
</dbReference>
<evidence type="ECO:0000256" key="6">
    <source>
        <dbReference type="ARBA" id="ARBA00022777"/>
    </source>
</evidence>
<dbReference type="GO" id="GO:0016301">
    <property type="term" value="F:kinase activity"/>
    <property type="evidence" value="ECO:0007669"/>
    <property type="project" value="UniProtKB-KW"/>
</dbReference>
<evidence type="ECO:0000256" key="7">
    <source>
        <dbReference type="PROSITE-ProRule" id="PRU00423"/>
    </source>
</evidence>
<dbReference type="InterPro" id="IPR013012">
    <property type="entry name" value="PTS_EIIB_3"/>
</dbReference>
<dbReference type="Gene3D" id="3.40.50.2300">
    <property type="match status" value="1"/>
</dbReference>